<gene>
    <name evidence="13" type="ORF">SAMN05444410_110105</name>
</gene>
<dbReference type="InterPro" id="IPR023997">
    <property type="entry name" value="TonB-dep_OMP_SusC/RagA_CS"/>
</dbReference>
<keyword evidence="3 8" id="KW-1134">Transmembrane beta strand</keyword>
<dbReference type="InterPro" id="IPR036942">
    <property type="entry name" value="Beta-barrel_TonB_sf"/>
</dbReference>
<keyword evidence="7 8" id="KW-0998">Cell outer membrane</keyword>
<dbReference type="NCBIfam" id="TIGR04057">
    <property type="entry name" value="SusC_RagA_signa"/>
    <property type="match status" value="1"/>
</dbReference>
<dbReference type="Pfam" id="PF00593">
    <property type="entry name" value="TonB_dep_Rec_b-barrel"/>
    <property type="match status" value="1"/>
</dbReference>
<dbReference type="SUPFAM" id="SSF49464">
    <property type="entry name" value="Carboxypeptidase regulatory domain-like"/>
    <property type="match status" value="1"/>
</dbReference>
<evidence type="ECO:0000256" key="5">
    <source>
        <dbReference type="ARBA" id="ARBA00023077"/>
    </source>
</evidence>
<evidence type="ECO:0000256" key="6">
    <source>
        <dbReference type="ARBA" id="ARBA00023136"/>
    </source>
</evidence>
<dbReference type="Gene3D" id="2.170.130.10">
    <property type="entry name" value="TonB-dependent receptor, plug domain"/>
    <property type="match status" value="1"/>
</dbReference>
<name>A0A8X8IH34_9BACT</name>
<evidence type="ECO:0000256" key="2">
    <source>
        <dbReference type="ARBA" id="ARBA00022448"/>
    </source>
</evidence>
<evidence type="ECO:0000256" key="9">
    <source>
        <dbReference type="RuleBase" id="RU003357"/>
    </source>
</evidence>
<dbReference type="InterPro" id="IPR000531">
    <property type="entry name" value="Beta-barrel_TonB"/>
</dbReference>
<feature type="domain" description="TonB-dependent receptor plug" evidence="12">
    <location>
        <begin position="123"/>
        <end position="246"/>
    </location>
</feature>
<comment type="similarity">
    <text evidence="8 9">Belongs to the TonB-dependent receptor family.</text>
</comment>
<dbReference type="InterPro" id="IPR008969">
    <property type="entry name" value="CarboxyPept-like_regulatory"/>
</dbReference>
<evidence type="ECO:0000256" key="3">
    <source>
        <dbReference type="ARBA" id="ARBA00022452"/>
    </source>
</evidence>
<dbReference type="Proteomes" id="UP000198711">
    <property type="component" value="Unassembled WGS sequence"/>
</dbReference>
<dbReference type="RefSeq" id="WP_092724396.1">
    <property type="nucleotide sequence ID" value="NZ_FNNO01000010.1"/>
</dbReference>
<keyword evidence="14" id="KW-1185">Reference proteome</keyword>
<dbReference type="GO" id="GO:0009279">
    <property type="term" value="C:cell outer membrane"/>
    <property type="evidence" value="ECO:0007669"/>
    <property type="project" value="UniProtKB-SubCell"/>
</dbReference>
<keyword evidence="10" id="KW-0732">Signal</keyword>
<evidence type="ECO:0000313" key="14">
    <source>
        <dbReference type="Proteomes" id="UP000198711"/>
    </source>
</evidence>
<comment type="caution">
    <text evidence="13">The sequence shown here is derived from an EMBL/GenBank/DDBJ whole genome shotgun (WGS) entry which is preliminary data.</text>
</comment>
<evidence type="ECO:0000259" key="12">
    <source>
        <dbReference type="Pfam" id="PF07715"/>
    </source>
</evidence>
<comment type="subcellular location">
    <subcellularLocation>
        <location evidence="1 8">Cell outer membrane</location>
        <topology evidence="1 8">Multi-pass membrane protein</topology>
    </subcellularLocation>
</comment>
<dbReference type="Pfam" id="PF07715">
    <property type="entry name" value="Plug"/>
    <property type="match status" value="1"/>
</dbReference>
<dbReference type="InterPro" id="IPR037066">
    <property type="entry name" value="Plug_dom_sf"/>
</dbReference>
<evidence type="ECO:0000256" key="1">
    <source>
        <dbReference type="ARBA" id="ARBA00004571"/>
    </source>
</evidence>
<accession>A0A8X8IH34</accession>
<dbReference type="InterPro" id="IPR039426">
    <property type="entry name" value="TonB-dep_rcpt-like"/>
</dbReference>
<proteinExistence type="inferred from homology"/>
<keyword evidence="5 9" id="KW-0798">TonB box</keyword>
<feature type="chain" id="PRO_5036462403" evidence="10">
    <location>
        <begin position="22"/>
        <end position="1041"/>
    </location>
</feature>
<evidence type="ECO:0000256" key="7">
    <source>
        <dbReference type="ARBA" id="ARBA00023237"/>
    </source>
</evidence>
<evidence type="ECO:0000259" key="11">
    <source>
        <dbReference type="Pfam" id="PF00593"/>
    </source>
</evidence>
<keyword evidence="4 8" id="KW-0812">Transmembrane</keyword>
<keyword evidence="6 8" id="KW-0472">Membrane</keyword>
<evidence type="ECO:0000256" key="4">
    <source>
        <dbReference type="ARBA" id="ARBA00022692"/>
    </source>
</evidence>
<dbReference type="Gene3D" id="2.60.40.1120">
    <property type="entry name" value="Carboxypeptidase-like, regulatory domain"/>
    <property type="match status" value="1"/>
</dbReference>
<reference evidence="13 14" key="1">
    <citation type="submission" date="2016-10" db="EMBL/GenBank/DDBJ databases">
        <authorList>
            <person name="Varghese N."/>
            <person name="Submissions S."/>
        </authorList>
    </citation>
    <scope>NUCLEOTIDE SEQUENCE [LARGE SCALE GENOMIC DNA]</scope>
    <source>
        <strain evidence="13 14">DSM 25353</strain>
    </source>
</reference>
<dbReference type="Gene3D" id="2.40.170.20">
    <property type="entry name" value="TonB-dependent receptor, beta-barrel domain"/>
    <property type="match status" value="1"/>
</dbReference>
<dbReference type="NCBIfam" id="TIGR04056">
    <property type="entry name" value="OMP_RagA_SusC"/>
    <property type="match status" value="1"/>
</dbReference>
<sequence length="1041" mass="113068">MKQKNYILSFTLLLINICSLAQDNPHSVINSVLEGKIVDSKTFEPLDGVTVNIKGTTNQSISNEKGRFVLRTGQKFPYIIQLRFVGYKTSEVEATGSPINISLTPVESQLTEIVVVGYGTQKRSDVTGAIASIPKANLQQSTTSFDNLLAGSVSGVFVTQSSGQPGASSSVRVRGGNSITGGNEPLYVVDGFILYNDNGAANAGDVYKGAGVNVLSTINPSDIESVEVLKDASATAIYGSRGANGVVLITTKKGKKNKDVVSYQASIGWQEIRRKLSLLNAAQWASLRNDISASLGAAPAFTQAQIDSLGNGYDWQSAALRKGKIEQHQLSISGGDNKTKYAISGNYSDQDGILLNTGFKRYSARLNFEKTISNNFRIGTNIIASHVEQTGVTGTTSNNLAPNTWVSIIESAPVNPVYKADGGFNYTGTYSPNITNGITPNPIADLVNTTNKTIVNRTLGNVFLEYKIIPDLTAKINAGADLLFSKQNFYAPYQTSVGLPNVGYGSVGTVNTHSWQTEFTVNYNKAIGNEHFLDILGGYTTQQSNGELSLATATNFPTDLTTFNSLQSGSAGLPTTRAYTTVLNSYLGRVNYSYLHRYNLTASLRADGSSRFSPNHQWGYFPSVGLSWNVNDEGFLKASKTISNLKLRLSGGTTGNQEIGNYQYTSLLSPLNYSFNGGLITGFAPQNLPNPNLQWEKTAQYDAGIDLGLWRNRITIVADYYSKKTSNLLLNVPIPTATGYGSVLENIGSVTNRGIELTVSAEVLHSSKDGFNWRTNVTWAANRNEVTSLGANTNYFLPVLPSGTLQVLYPIIVQVGQPLGSFYGYRTDGIVQSKDNIASVPKPSWITGVYQPGDRKYVDVNHDGIINTNDRVILGSAQPKFTYGFSNTFTYKGFDLFVLLQGSYGNKIYNALQQQLEITTLSTNVSAEELNRWTVNNPSNTIPRATNAPVAVVTDRLIQDGSYARIKTLTLGYTFPIKLSQNAEPKSLRIFFSGQNLITWTQYNGYDPEVNTFEQNNLYQGVDYGAYPSAKSYSFGIGITL</sequence>
<feature type="domain" description="TonB-dependent receptor-like beta-barrel" evidence="11">
    <location>
        <begin position="426"/>
        <end position="997"/>
    </location>
</feature>
<dbReference type="AlphaFoldDB" id="A0A8X8IH34"/>
<protein>
    <submittedName>
        <fullName evidence="13">TonB-linked outer membrane protein, SusC/RagA family</fullName>
    </submittedName>
</protein>
<organism evidence="13 14">
    <name type="scientific">Hydrobacter penzbergensis</name>
    <dbReference type="NCBI Taxonomy" id="1235997"/>
    <lineage>
        <taxon>Bacteria</taxon>
        <taxon>Pseudomonadati</taxon>
        <taxon>Bacteroidota</taxon>
        <taxon>Chitinophagia</taxon>
        <taxon>Chitinophagales</taxon>
        <taxon>Chitinophagaceae</taxon>
        <taxon>Hydrobacter</taxon>
    </lineage>
</organism>
<evidence type="ECO:0000313" key="13">
    <source>
        <dbReference type="EMBL" id="SDX19315.1"/>
    </source>
</evidence>
<dbReference type="PROSITE" id="PS52016">
    <property type="entry name" value="TONB_DEPENDENT_REC_3"/>
    <property type="match status" value="1"/>
</dbReference>
<evidence type="ECO:0000256" key="10">
    <source>
        <dbReference type="SAM" id="SignalP"/>
    </source>
</evidence>
<dbReference type="SUPFAM" id="SSF56935">
    <property type="entry name" value="Porins"/>
    <property type="match status" value="1"/>
</dbReference>
<evidence type="ECO:0000256" key="8">
    <source>
        <dbReference type="PROSITE-ProRule" id="PRU01360"/>
    </source>
</evidence>
<dbReference type="InterPro" id="IPR012910">
    <property type="entry name" value="Plug_dom"/>
</dbReference>
<keyword evidence="2 8" id="KW-0813">Transport</keyword>
<dbReference type="InterPro" id="IPR023996">
    <property type="entry name" value="TonB-dep_OMP_SusC/RagA"/>
</dbReference>
<dbReference type="EMBL" id="FNNO01000010">
    <property type="protein sequence ID" value="SDX19315.1"/>
    <property type="molecule type" value="Genomic_DNA"/>
</dbReference>
<feature type="signal peptide" evidence="10">
    <location>
        <begin position="1"/>
        <end position="21"/>
    </location>
</feature>
<dbReference type="Pfam" id="PF13715">
    <property type="entry name" value="CarbopepD_reg_2"/>
    <property type="match status" value="1"/>
</dbReference>